<sequence length="293" mass="33090">SNSPLISKDYLAKDRIYHIIYYPGIKLLEKNKGNFIYQTIFKFKNKIKKEIEKIMPFPEVSILQAITLGYKQALSNETKETLNITGTRHIVAISGMHIVILSWIIMYLLIVIGLWRGQAFYFAIALMILFIIMVGAPASAVRAGIMAGILLLGEKIGRLRNSGRIAVFAGVIMLVFNPLLLRYDVGFQLSFLAVLGIIYLKPIFDKWIEKWHKKQEISSMLQIITMTLAAQIATLPILIYNFGRISFISPLANVLIVPLLPFIMSLGLAFNIGTIIWPFLGEILIWPLYMGLA</sequence>
<proteinExistence type="predicted"/>
<feature type="transmembrane region" description="Helical" evidence="6">
    <location>
        <begin position="120"/>
        <end position="153"/>
    </location>
</feature>
<keyword evidence="5 6" id="KW-0472">Membrane</keyword>
<organism evidence="8">
    <name type="scientific">marine sediment metagenome</name>
    <dbReference type="NCBI Taxonomy" id="412755"/>
    <lineage>
        <taxon>unclassified sequences</taxon>
        <taxon>metagenomes</taxon>
        <taxon>ecological metagenomes</taxon>
    </lineage>
</organism>
<keyword evidence="2" id="KW-1003">Cell membrane</keyword>
<evidence type="ECO:0000259" key="7">
    <source>
        <dbReference type="Pfam" id="PF03772"/>
    </source>
</evidence>
<evidence type="ECO:0000256" key="6">
    <source>
        <dbReference type="SAM" id="Phobius"/>
    </source>
</evidence>
<reference evidence="8" key="1">
    <citation type="journal article" date="2014" name="Front. Microbiol.">
        <title>High frequency of phylogenetically diverse reductive dehalogenase-homologous genes in deep subseafloor sedimentary metagenomes.</title>
        <authorList>
            <person name="Kawai M."/>
            <person name="Futagami T."/>
            <person name="Toyoda A."/>
            <person name="Takaki Y."/>
            <person name="Nishi S."/>
            <person name="Hori S."/>
            <person name="Arai W."/>
            <person name="Tsubouchi T."/>
            <person name="Morono Y."/>
            <person name="Uchiyama I."/>
            <person name="Ito T."/>
            <person name="Fujiyama A."/>
            <person name="Inagaki F."/>
            <person name="Takami H."/>
        </authorList>
    </citation>
    <scope>NUCLEOTIDE SEQUENCE</scope>
    <source>
        <strain evidence="8">Expedition CK06-06</strain>
    </source>
</reference>
<dbReference type="InterPro" id="IPR004477">
    <property type="entry name" value="ComEC_N"/>
</dbReference>
<feature type="transmembrane region" description="Helical" evidence="6">
    <location>
        <begin position="90"/>
        <end position="114"/>
    </location>
</feature>
<keyword evidence="3 6" id="KW-0812">Transmembrane</keyword>
<evidence type="ECO:0000256" key="1">
    <source>
        <dbReference type="ARBA" id="ARBA00004651"/>
    </source>
</evidence>
<dbReference type="GO" id="GO:0005886">
    <property type="term" value="C:plasma membrane"/>
    <property type="evidence" value="ECO:0007669"/>
    <property type="project" value="UniProtKB-SubCell"/>
</dbReference>
<evidence type="ECO:0000313" key="8">
    <source>
        <dbReference type="EMBL" id="GAI31954.1"/>
    </source>
</evidence>
<dbReference type="EMBL" id="BARV01015617">
    <property type="protein sequence ID" value="GAI31954.1"/>
    <property type="molecule type" value="Genomic_DNA"/>
</dbReference>
<comment type="caution">
    <text evidence="8">The sequence shown here is derived from an EMBL/GenBank/DDBJ whole genome shotgun (WGS) entry which is preliminary data.</text>
</comment>
<keyword evidence="4 6" id="KW-1133">Transmembrane helix</keyword>
<feature type="domain" description="ComEC/Rec2-related protein" evidence="7">
    <location>
        <begin position="66"/>
        <end position="288"/>
    </location>
</feature>
<dbReference type="PANTHER" id="PTHR30619">
    <property type="entry name" value="DNA INTERNALIZATION/COMPETENCE PROTEIN COMEC/REC2"/>
    <property type="match status" value="1"/>
</dbReference>
<evidence type="ECO:0000256" key="5">
    <source>
        <dbReference type="ARBA" id="ARBA00023136"/>
    </source>
</evidence>
<protein>
    <recommendedName>
        <fullName evidence="7">ComEC/Rec2-related protein domain-containing protein</fullName>
    </recommendedName>
</protein>
<feature type="transmembrane region" description="Helical" evidence="6">
    <location>
        <begin position="165"/>
        <end position="183"/>
    </location>
</feature>
<dbReference type="PANTHER" id="PTHR30619:SF7">
    <property type="entry name" value="BETA-LACTAMASE DOMAIN PROTEIN"/>
    <property type="match status" value="1"/>
</dbReference>
<evidence type="ECO:0000256" key="3">
    <source>
        <dbReference type="ARBA" id="ARBA00022692"/>
    </source>
</evidence>
<dbReference type="AlphaFoldDB" id="X1PM78"/>
<feature type="non-terminal residue" evidence="8">
    <location>
        <position position="1"/>
    </location>
</feature>
<feature type="transmembrane region" description="Helical" evidence="6">
    <location>
        <begin position="220"/>
        <end position="243"/>
    </location>
</feature>
<dbReference type="InterPro" id="IPR052159">
    <property type="entry name" value="Competence_DNA_uptake"/>
</dbReference>
<accession>X1PM78</accession>
<evidence type="ECO:0000256" key="4">
    <source>
        <dbReference type="ARBA" id="ARBA00022989"/>
    </source>
</evidence>
<gene>
    <name evidence="8" type="ORF">S06H3_26973</name>
</gene>
<feature type="non-terminal residue" evidence="8">
    <location>
        <position position="293"/>
    </location>
</feature>
<dbReference type="NCBIfam" id="TIGR00360">
    <property type="entry name" value="ComEC_N-term"/>
    <property type="match status" value="1"/>
</dbReference>
<feature type="transmembrane region" description="Helical" evidence="6">
    <location>
        <begin position="255"/>
        <end position="280"/>
    </location>
</feature>
<dbReference type="Pfam" id="PF03772">
    <property type="entry name" value="Competence"/>
    <property type="match status" value="1"/>
</dbReference>
<feature type="transmembrane region" description="Helical" evidence="6">
    <location>
        <begin position="189"/>
        <end position="208"/>
    </location>
</feature>
<evidence type="ECO:0000256" key="2">
    <source>
        <dbReference type="ARBA" id="ARBA00022475"/>
    </source>
</evidence>
<name>X1PM78_9ZZZZ</name>
<comment type="subcellular location">
    <subcellularLocation>
        <location evidence="1">Cell membrane</location>
        <topology evidence="1">Multi-pass membrane protein</topology>
    </subcellularLocation>
</comment>